<organism evidence="3 4">
    <name type="scientific">Gloeophyllum trabeum (strain ATCC 11539 / FP-39264 / Madison 617)</name>
    <name type="common">Brown rot fungus</name>
    <dbReference type="NCBI Taxonomy" id="670483"/>
    <lineage>
        <taxon>Eukaryota</taxon>
        <taxon>Fungi</taxon>
        <taxon>Dikarya</taxon>
        <taxon>Basidiomycota</taxon>
        <taxon>Agaricomycotina</taxon>
        <taxon>Agaricomycetes</taxon>
        <taxon>Gloeophyllales</taxon>
        <taxon>Gloeophyllaceae</taxon>
        <taxon>Gloeophyllum</taxon>
    </lineage>
</organism>
<reference evidence="3 4" key="1">
    <citation type="journal article" date="2012" name="Science">
        <title>The Paleozoic origin of enzymatic lignin decomposition reconstructed from 31 fungal genomes.</title>
        <authorList>
            <person name="Floudas D."/>
            <person name="Binder M."/>
            <person name="Riley R."/>
            <person name="Barry K."/>
            <person name="Blanchette R.A."/>
            <person name="Henrissat B."/>
            <person name="Martinez A.T."/>
            <person name="Otillar R."/>
            <person name="Spatafora J.W."/>
            <person name="Yadav J.S."/>
            <person name="Aerts A."/>
            <person name="Benoit I."/>
            <person name="Boyd A."/>
            <person name="Carlson A."/>
            <person name="Copeland A."/>
            <person name="Coutinho P.M."/>
            <person name="de Vries R.P."/>
            <person name="Ferreira P."/>
            <person name="Findley K."/>
            <person name="Foster B."/>
            <person name="Gaskell J."/>
            <person name="Glotzer D."/>
            <person name="Gorecki P."/>
            <person name="Heitman J."/>
            <person name="Hesse C."/>
            <person name="Hori C."/>
            <person name="Igarashi K."/>
            <person name="Jurgens J.A."/>
            <person name="Kallen N."/>
            <person name="Kersten P."/>
            <person name="Kohler A."/>
            <person name="Kuees U."/>
            <person name="Kumar T.K.A."/>
            <person name="Kuo A."/>
            <person name="LaButti K."/>
            <person name="Larrondo L.F."/>
            <person name="Lindquist E."/>
            <person name="Ling A."/>
            <person name="Lombard V."/>
            <person name="Lucas S."/>
            <person name="Lundell T."/>
            <person name="Martin R."/>
            <person name="McLaughlin D.J."/>
            <person name="Morgenstern I."/>
            <person name="Morin E."/>
            <person name="Murat C."/>
            <person name="Nagy L.G."/>
            <person name="Nolan M."/>
            <person name="Ohm R.A."/>
            <person name="Patyshakuliyeva A."/>
            <person name="Rokas A."/>
            <person name="Ruiz-Duenas F.J."/>
            <person name="Sabat G."/>
            <person name="Salamov A."/>
            <person name="Samejima M."/>
            <person name="Schmutz J."/>
            <person name="Slot J.C."/>
            <person name="St John F."/>
            <person name="Stenlid J."/>
            <person name="Sun H."/>
            <person name="Sun S."/>
            <person name="Syed K."/>
            <person name="Tsang A."/>
            <person name="Wiebenga A."/>
            <person name="Young D."/>
            <person name="Pisabarro A."/>
            <person name="Eastwood D.C."/>
            <person name="Martin F."/>
            <person name="Cullen D."/>
            <person name="Grigoriev I.V."/>
            <person name="Hibbett D.S."/>
        </authorList>
    </citation>
    <scope>NUCLEOTIDE SEQUENCE [LARGE SCALE GENOMIC DNA]</scope>
    <source>
        <strain evidence="3 4">ATCC 11539</strain>
    </source>
</reference>
<dbReference type="GeneID" id="19309746"/>
<feature type="compositionally biased region" description="Polar residues" evidence="1">
    <location>
        <begin position="69"/>
        <end position="87"/>
    </location>
</feature>
<evidence type="ECO:0000313" key="4">
    <source>
        <dbReference type="Proteomes" id="UP000030669"/>
    </source>
</evidence>
<keyword evidence="2" id="KW-1133">Transmembrane helix</keyword>
<sequence length="246" mass="27900">MVKWQSEQELTRDMLVYDKMWPVFMGIYICTFGTNQDIGRCDIRYHLLTVWLGRDSLRHRVRFPKPRNTHTSLGQSKNLEQQAPGSGNSYAASIESVGRPSIRKGTGAVRFFMTAFNPRQGCLVSDPHGAQIILVYATSLTRGGSELRIWRLGDLGRILFAQGMLYFVVTSVVNAFSVVSYHYLGAESFLRLLREVALVVSLMPLRDIPIRDVHKISGRPLRRDDRGQRRLFTWDQVLLGDGPSAV</sequence>
<gene>
    <name evidence="3" type="ORF">GLOTRDRAFT_95679</name>
</gene>
<dbReference type="EMBL" id="KB469307">
    <property type="protein sequence ID" value="EPQ52864.1"/>
    <property type="molecule type" value="Genomic_DNA"/>
</dbReference>
<dbReference type="AlphaFoldDB" id="S7RJP9"/>
<feature type="region of interest" description="Disordered" evidence="1">
    <location>
        <begin position="63"/>
        <end position="87"/>
    </location>
</feature>
<feature type="transmembrane region" description="Helical" evidence="2">
    <location>
        <begin position="158"/>
        <end position="183"/>
    </location>
</feature>
<dbReference type="HOGENOM" id="CLU_1129154_0_0_1"/>
<keyword evidence="2" id="KW-0812">Transmembrane</keyword>
<accession>S7RJP9</accession>
<protein>
    <submittedName>
        <fullName evidence="3">Uncharacterized protein</fullName>
    </submittedName>
</protein>
<proteinExistence type="predicted"/>
<evidence type="ECO:0000313" key="3">
    <source>
        <dbReference type="EMBL" id="EPQ52864.1"/>
    </source>
</evidence>
<evidence type="ECO:0000256" key="1">
    <source>
        <dbReference type="SAM" id="MobiDB-lite"/>
    </source>
</evidence>
<keyword evidence="2" id="KW-0472">Membrane</keyword>
<name>S7RJP9_GLOTA</name>
<dbReference type="Proteomes" id="UP000030669">
    <property type="component" value="Unassembled WGS sequence"/>
</dbReference>
<keyword evidence="4" id="KW-1185">Reference proteome</keyword>
<dbReference type="KEGG" id="gtr:GLOTRDRAFT_95679"/>
<evidence type="ECO:0000256" key="2">
    <source>
        <dbReference type="SAM" id="Phobius"/>
    </source>
</evidence>
<dbReference type="RefSeq" id="XP_007869104.1">
    <property type="nucleotide sequence ID" value="XM_007870913.1"/>
</dbReference>